<feature type="compositionally biased region" description="Polar residues" evidence="1">
    <location>
        <begin position="393"/>
        <end position="405"/>
    </location>
</feature>
<sequence length="405" mass="44669">MSKVLISGCGVAGLALAALLRRHGSTVTVIERSPQPRSTGVAVDIRGVALTVAQRMGIIDELERLRTRLRGMSNVDGAGVEQWRSEEYVFSSGQVGSEDIEILREDLSAVLRANLDQVDASRADAATELVFGDWITGLDEQADGVRVTFEHMAPREFDLVIGADGLYSDVRRLVFGPHEKYLHHLNAYIATFGGVNRFDLQDWELWVQDPASTYVLYPTRDNSEVRVIVGIASPELIEDRDVELHRQMVAERIDMVSWQTEAMHATLAESSDFYFGAMAQVRMENWSSGRVVLVGDAASSPSPLTGQGTSVALVQAYVLAQELTSAEDSGADHRSAFERYESRVRDFAEQNQTLIPDSSNPFEDDEDNTNRLKQELERIKNAFDLDAPAGEATRSTAEADSSAQL</sequence>
<dbReference type="AlphaFoldDB" id="A0A7W9HFB9"/>
<evidence type="ECO:0000256" key="1">
    <source>
        <dbReference type="SAM" id="MobiDB-lite"/>
    </source>
</evidence>
<dbReference type="PANTHER" id="PTHR46865:SF2">
    <property type="entry name" value="MONOOXYGENASE"/>
    <property type="match status" value="1"/>
</dbReference>
<dbReference type="InterPro" id="IPR036188">
    <property type="entry name" value="FAD/NAD-bd_sf"/>
</dbReference>
<dbReference type="Gene3D" id="3.50.50.60">
    <property type="entry name" value="FAD/NAD(P)-binding domain"/>
    <property type="match status" value="1"/>
</dbReference>
<dbReference type="GO" id="GO:0071949">
    <property type="term" value="F:FAD binding"/>
    <property type="evidence" value="ECO:0007669"/>
    <property type="project" value="InterPro"/>
</dbReference>
<dbReference type="SUPFAM" id="SSF51905">
    <property type="entry name" value="FAD/NAD(P)-binding domain"/>
    <property type="match status" value="1"/>
</dbReference>
<dbReference type="Proteomes" id="UP000552097">
    <property type="component" value="Unassembled WGS sequence"/>
</dbReference>
<evidence type="ECO:0000313" key="4">
    <source>
        <dbReference type="Proteomes" id="UP000552097"/>
    </source>
</evidence>
<feature type="domain" description="FAD-binding" evidence="2">
    <location>
        <begin position="2"/>
        <end position="351"/>
    </location>
</feature>
<dbReference type="PRINTS" id="PR00420">
    <property type="entry name" value="RNGMNOXGNASE"/>
</dbReference>
<organism evidence="3 4">
    <name type="scientific">Saccharothrix ecbatanensis</name>
    <dbReference type="NCBI Taxonomy" id="1105145"/>
    <lineage>
        <taxon>Bacteria</taxon>
        <taxon>Bacillati</taxon>
        <taxon>Actinomycetota</taxon>
        <taxon>Actinomycetes</taxon>
        <taxon>Pseudonocardiales</taxon>
        <taxon>Pseudonocardiaceae</taxon>
        <taxon>Saccharothrix</taxon>
    </lineage>
</organism>
<name>A0A7W9HFB9_9PSEU</name>
<feature type="compositionally biased region" description="Basic and acidic residues" evidence="1">
    <location>
        <begin position="368"/>
        <end position="383"/>
    </location>
</feature>
<dbReference type="Gene3D" id="3.30.9.10">
    <property type="entry name" value="D-Amino Acid Oxidase, subunit A, domain 2"/>
    <property type="match status" value="1"/>
</dbReference>
<evidence type="ECO:0000259" key="2">
    <source>
        <dbReference type="Pfam" id="PF01494"/>
    </source>
</evidence>
<gene>
    <name evidence="3" type="ORF">F4560_000694</name>
</gene>
<reference evidence="3 4" key="1">
    <citation type="submission" date="2020-08" db="EMBL/GenBank/DDBJ databases">
        <title>Sequencing the genomes of 1000 actinobacteria strains.</title>
        <authorList>
            <person name="Klenk H.-P."/>
        </authorList>
    </citation>
    <scope>NUCLEOTIDE SEQUENCE [LARGE SCALE GENOMIC DNA]</scope>
    <source>
        <strain evidence="3 4">DSM 45486</strain>
    </source>
</reference>
<dbReference type="Pfam" id="PF01494">
    <property type="entry name" value="FAD_binding_3"/>
    <property type="match status" value="1"/>
</dbReference>
<feature type="region of interest" description="Disordered" evidence="1">
    <location>
        <begin position="350"/>
        <end position="405"/>
    </location>
</feature>
<dbReference type="InterPro" id="IPR002938">
    <property type="entry name" value="FAD-bd"/>
</dbReference>
<accession>A0A7W9HFB9</accession>
<proteinExistence type="predicted"/>
<keyword evidence="4" id="KW-1185">Reference proteome</keyword>
<dbReference type="RefSeq" id="WP_184916099.1">
    <property type="nucleotide sequence ID" value="NZ_JACHMO010000001.1"/>
</dbReference>
<feature type="compositionally biased region" description="Polar residues" evidence="1">
    <location>
        <begin position="350"/>
        <end position="361"/>
    </location>
</feature>
<dbReference type="InterPro" id="IPR051704">
    <property type="entry name" value="FAD_aromatic-hydroxylase"/>
</dbReference>
<dbReference type="EMBL" id="JACHMO010000001">
    <property type="protein sequence ID" value="MBB5800926.1"/>
    <property type="molecule type" value="Genomic_DNA"/>
</dbReference>
<comment type="caution">
    <text evidence="3">The sequence shown here is derived from an EMBL/GenBank/DDBJ whole genome shotgun (WGS) entry which is preliminary data.</text>
</comment>
<protein>
    <submittedName>
        <fullName evidence="3">2-polyprenyl-6-methoxyphenol hydroxylase-like FAD-dependent oxidoreductase</fullName>
    </submittedName>
</protein>
<dbReference type="PANTHER" id="PTHR46865">
    <property type="entry name" value="OXIDOREDUCTASE-RELATED"/>
    <property type="match status" value="1"/>
</dbReference>
<evidence type="ECO:0000313" key="3">
    <source>
        <dbReference type="EMBL" id="MBB5800926.1"/>
    </source>
</evidence>